<dbReference type="InterPro" id="IPR001509">
    <property type="entry name" value="Epimerase_deHydtase"/>
</dbReference>
<evidence type="ECO:0000313" key="4">
    <source>
        <dbReference type="EMBL" id="KAF1979156.1"/>
    </source>
</evidence>
<dbReference type="PANTHER" id="PTHR10366">
    <property type="entry name" value="NAD DEPENDENT EPIMERASE/DEHYDRATASE"/>
    <property type="match status" value="1"/>
</dbReference>
<dbReference type="EMBL" id="ML976658">
    <property type="protein sequence ID" value="KAF1979156.1"/>
    <property type="molecule type" value="Genomic_DNA"/>
</dbReference>
<protein>
    <submittedName>
        <fullName evidence="4">Putative 3-beta hydroxysteroid dehydrogenase/isomerase</fullName>
    </submittedName>
</protein>
<evidence type="ECO:0000256" key="2">
    <source>
        <dbReference type="ARBA" id="ARBA00023445"/>
    </source>
</evidence>
<dbReference type="GO" id="GO:0016616">
    <property type="term" value="F:oxidoreductase activity, acting on the CH-OH group of donors, NAD or NADP as acceptor"/>
    <property type="evidence" value="ECO:0007669"/>
    <property type="project" value="TreeGrafter"/>
</dbReference>
<gene>
    <name evidence="4" type="ORF">BU23DRAFT_642245</name>
</gene>
<dbReference type="OrthoDB" id="2735536at2759"/>
<dbReference type="InterPro" id="IPR050425">
    <property type="entry name" value="NAD(P)_dehydrat-like"/>
</dbReference>
<evidence type="ECO:0000313" key="5">
    <source>
        <dbReference type="Proteomes" id="UP000800036"/>
    </source>
</evidence>
<dbReference type="AlphaFoldDB" id="A0A6A5VW97"/>
<dbReference type="PANTHER" id="PTHR10366:SF564">
    <property type="entry name" value="STEROL-4-ALPHA-CARBOXYLATE 3-DEHYDROGENASE, DECARBOXYLATING"/>
    <property type="match status" value="1"/>
</dbReference>
<dbReference type="Pfam" id="PF01370">
    <property type="entry name" value="Epimerase"/>
    <property type="match status" value="1"/>
</dbReference>
<evidence type="ECO:0000259" key="3">
    <source>
        <dbReference type="Pfam" id="PF01370"/>
    </source>
</evidence>
<sequence length="332" mass="36363">MTSKEEVLLITGPTGFVWFKTLLIALEAGHTVRAVIRRAEQAKKLQTHPKIAPYASKVEFAVLPDLTSAGAFDDKLEGVVAVLHIASPLAAESDDYDRDIIDPAVQICTSMLQSATKAPSVTRVVITSSMVTDRIYTTSDINSDPSRAVSSSMEAYCLSKALARVAARDFMAAHKLHFDVVQLLPGVIIGPDDRAENITDLKNNTPLWDLKLSSVLGHQQPYPMVGVPIHVADVARAHVDAVKASVSGNKDYLLAAGYPDGVAWDSMIDVARRHFPRHCGSKILPLGGTLPTTRWKVDCEDTERTFGWKFCSFDDTMEESIRQYLELLDVKG</sequence>
<accession>A0A6A5VW97</accession>
<dbReference type="InterPro" id="IPR036291">
    <property type="entry name" value="NAD(P)-bd_dom_sf"/>
</dbReference>
<keyword evidence="1" id="KW-0560">Oxidoreductase</keyword>
<feature type="domain" description="NAD-dependent epimerase/dehydratase" evidence="3">
    <location>
        <begin position="9"/>
        <end position="248"/>
    </location>
</feature>
<dbReference type="Proteomes" id="UP000800036">
    <property type="component" value="Unassembled WGS sequence"/>
</dbReference>
<evidence type="ECO:0000256" key="1">
    <source>
        <dbReference type="ARBA" id="ARBA00023002"/>
    </source>
</evidence>
<organism evidence="4 5">
    <name type="scientific">Bimuria novae-zelandiae CBS 107.79</name>
    <dbReference type="NCBI Taxonomy" id="1447943"/>
    <lineage>
        <taxon>Eukaryota</taxon>
        <taxon>Fungi</taxon>
        <taxon>Dikarya</taxon>
        <taxon>Ascomycota</taxon>
        <taxon>Pezizomycotina</taxon>
        <taxon>Dothideomycetes</taxon>
        <taxon>Pleosporomycetidae</taxon>
        <taxon>Pleosporales</taxon>
        <taxon>Massarineae</taxon>
        <taxon>Didymosphaeriaceae</taxon>
        <taxon>Bimuria</taxon>
    </lineage>
</organism>
<name>A0A6A5VW97_9PLEO</name>
<comment type="similarity">
    <text evidence="2">Belongs to the NAD(P)-dependent epimerase/dehydratase family. Dihydroflavonol-4-reductase subfamily.</text>
</comment>
<dbReference type="SUPFAM" id="SSF51735">
    <property type="entry name" value="NAD(P)-binding Rossmann-fold domains"/>
    <property type="match status" value="1"/>
</dbReference>
<keyword evidence="5" id="KW-1185">Reference proteome</keyword>
<reference evidence="4" key="1">
    <citation type="journal article" date="2020" name="Stud. Mycol.">
        <title>101 Dothideomycetes genomes: a test case for predicting lifestyles and emergence of pathogens.</title>
        <authorList>
            <person name="Haridas S."/>
            <person name="Albert R."/>
            <person name="Binder M."/>
            <person name="Bloem J."/>
            <person name="Labutti K."/>
            <person name="Salamov A."/>
            <person name="Andreopoulos B."/>
            <person name="Baker S."/>
            <person name="Barry K."/>
            <person name="Bills G."/>
            <person name="Bluhm B."/>
            <person name="Cannon C."/>
            <person name="Castanera R."/>
            <person name="Culley D."/>
            <person name="Daum C."/>
            <person name="Ezra D."/>
            <person name="Gonzalez J."/>
            <person name="Henrissat B."/>
            <person name="Kuo A."/>
            <person name="Liang C."/>
            <person name="Lipzen A."/>
            <person name="Lutzoni F."/>
            <person name="Magnuson J."/>
            <person name="Mondo S."/>
            <person name="Nolan M."/>
            <person name="Ohm R."/>
            <person name="Pangilinan J."/>
            <person name="Park H.-J."/>
            <person name="Ramirez L."/>
            <person name="Alfaro M."/>
            <person name="Sun H."/>
            <person name="Tritt A."/>
            <person name="Yoshinaga Y."/>
            <person name="Zwiers L.-H."/>
            <person name="Turgeon B."/>
            <person name="Goodwin S."/>
            <person name="Spatafora J."/>
            <person name="Crous P."/>
            <person name="Grigoriev I."/>
        </authorList>
    </citation>
    <scope>NUCLEOTIDE SEQUENCE</scope>
    <source>
        <strain evidence="4">CBS 107.79</strain>
    </source>
</reference>
<proteinExistence type="inferred from homology"/>
<dbReference type="Gene3D" id="3.40.50.720">
    <property type="entry name" value="NAD(P)-binding Rossmann-like Domain"/>
    <property type="match status" value="1"/>
</dbReference>
<keyword evidence="4" id="KW-0413">Isomerase</keyword>
<dbReference type="GO" id="GO:0016853">
    <property type="term" value="F:isomerase activity"/>
    <property type="evidence" value="ECO:0007669"/>
    <property type="project" value="UniProtKB-KW"/>
</dbReference>